<protein>
    <submittedName>
        <fullName evidence="4">Thiamine phosphate synthase</fullName>
    </submittedName>
</protein>
<dbReference type="InterPro" id="IPR013785">
    <property type="entry name" value="Aldolase_TIM"/>
</dbReference>
<dbReference type="CDD" id="cd00564">
    <property type="entry name" value="TMP_TenI"/>
    <property type="match status" value="1"/>
</dbReference>
<dbReference type="EMBL" id="JAKZMM010000001">
    <property type="protein sequence ID" value="MCJ2379076.1"/>
    <property type="molecule type" value="Genomic_DNA"/>
</dbReference>
<proteinExistence type="predicted"/>
<keyword evidence="5" id="KW-1185">Reference proteome</keyword>
<evidence type="ECO:0000256" key="2">
    <source>
        <dbReference type="ARBA" id="ARBA00022977"/>
    </source>
</evidence>
<sequence>MKQLIAITTPTCFPGEGKIITSLFEAGLERLHLRKPDAGKEIIAALIHQIPDQFYSRIVIHDHFSLASEYALGGVHLNRRNPNAPDHFTGSISRSCHSIQELDTWKSLDYLFLSPIFQSISKEGYGNGFPWHELEEATERGFINPKVFALGGIDASHIRQLKGLGFGGAVVLGALWGKQPGESDSREIMERFNQLITAIKES</sequence>
<name>A0ABT0BWC2_9BACT</name>
<reference evidence="4 5" key="1">
    <citation type="submission" date="2022-03" db="EMBL/GenBank/DDBJ databases">
        <title>Parabacteroides sp. nov. isolated from swine feces.</title>
        <authorList>
            <person name="Bak J.E."/>
        </authorList>
    </citation>
    <scope>NUCLEOTIDE SEQUENCE [LARGE SCALE GENOMIC DNA]</scope>
    <source>
        <strain evidence="4 5">AGMB00274</strain>
    </source>
</reference>
<dbReference type="Gene3D" id="3.20.20.70">
    <property type="entry name" value="Aldolase class I"/>
    <property type="match status" value="1"/>
</dbReference>
<feature type="domain" description="Thiamine phosphate synthase/TenI" evidence="3">
    <location>
        <begin position="18"/>
        <end position="174"/>
    </location>
</feature>
<dbReference type="PANTHER" id="PTHR20857:SF15">
    <property type="entry name" value="THIAMINE-PHOSPHATE SYNTHASE"/>
    <property type="match status" value="1"/>
</dbReference>
<dbReference type="RefSeq" id="WP_243322908.1">
    <property type="nucleotide sequence ID" value="NZ_JAKZMM010000001.1"/>
</dbReference>
<evidence type="ECO:0000313" key="5">
    <source>
        <dbReference type="Proteomes" id="UP001165444"/>
    </source>
</evidence>
<dbReference type="PANTHER" id="PTHR20857">
    <property type="entry name" value="THIAMINE-PHOSPHATE PYROPHOSPHORYLASE"/>
    <property type="match status" value="1"/>
</dbReference>
<keyword evidence="2" id="KW-0784">Thiamine biosynthesis</keyword>
<accession>A0ABT0BWC2</accession>
<evidence type="ECO:0000313" key="4">
    <source>
        <dbReference type="EMBL" id="MCJ2379076.1"/>
    </source>
</evidence>
<dbReference type="SUPFAM" id="SSF51391">
    <property type="entry name" value="Thiamin phosphate synthase"/>
    <property type="match status" value="1"/>
</dbReference>
<gene>
    <name evidence="4" type="ORF">MUN53_00310</name>
</gene>
<organism evidence="4 5">
    <name type="scientific">Parabacteroides faecalis</name>
    <dbReference type="NCBI Taxonomy" id="2924040"/>
    <lineage>
        <taxon>Bacteria</taxon>
        <taxon>Pseudomonadati</taxon>
        <taxon>Bacteroidota</taxon>
        <taxon>Bacteroidia</taxon>
        <taxon>Bacteroidales</taxon>
        <taxon>Tannerellaceae</taxon>
        <taxon>Parabacteroides</taxon>
    </lineage>
</organism>
<dbReference type="Pfam" id="PF02581">
    <property type="entry name" value="TMP-TENI"/>
    <property type="match status" value="1"/>
</dbReference>
<dbReference type="InterPro" id="IPR036206">
    <property type="entry name" value="ThiamineP_synth_sf"/>
</dbReference>
<dbReference type="InterPro" id="IPR022998">
    <property type="entry name" value="ThiamineP_synth_TenI"/>
</dbReference>
<dbReference type="Proteomes" id="UP001165444">
    <property type="component" value="Unassembled WGS sequence"/>
</dbReference>
<comment type="pathway">
    <text evidence="1">Cofactor biosynthesis; thiamine diphosphate biosynthesis.</text>
</comment>
<evidence type="ECO:0000256" key="1">
    <source>
        <dbReference type="ARBA" id="ARBA00004948"/>
    </source>
</evidence>
<comment type="caution">
    <text evidence="4">The sequence shown here is derived from an EMBL/GenBank/DDBJ whole genome shotgun (WGS) entry which is preliminary data.</text>
</comment>
<evidence type="ECO:0000259" key="3">
    <source>
        <dbReference type="Pfam" id="PF02581"/>
    </source>
</evidence>